<dbReference type="PANTHER" id="PTHR43053">
    <property type="entry name" value="GLYCOSIDASE FAMILY 31"/>
    <property type="match status" value="1"/>
</dbReference>
<accession>A0A9N9S0I3</accession>
<dbReference type="GO" id="GO:0005975">
    <property type="term" value="P:carbohydrate metabolic process"/>
    <property type="evidence" value="ECO:0007669"/>
    <property type="project" value="InterPro"/>
</dbReference>
<evidence type="ECO:0000259" key="8">
    <source>
        <dbReference type="Pfam" id="PF21365"/>
    </source>
</evidence>
<dbReference type="GO" id="GO:0004553">
    <property type="term" value="F:hydrolase activity, hydrolyzing O-glycosyl compounds"/>
    <property type="evidence" value="ECO:0007669"/>
    <property type="project" value="InterPro"/>
</dbReference>
<name>A0A9N9S0I3_9DIPT</name>
<keyword evidence="6" id="KW-0472">Membrane</keyword>
<keyword evidence="2" id="KW-0732">Signal</keyword>
<evidence type="ECO:0000313" key="10">
    <source>
        <dbReference type="Proteomes" id="UP001153620"/>
    </source>
</evidence>
<keyword evidence="6" id="KW-1133">Transmembrane helix</keyword>
<keyword evidence="4 5" id="KW-0326">Glycosidase</keyword>
<evidence type="ECO:0000256" key="1">
    <source>
        <dbReference type="ARBA" id="ARBA00007806"/>
    </source>
</evidence>
<dbReference type="InterPro" id="IPR000322">
    <property type="entry name" value="Glyco_hydro_31_TIM"/>
</dbReference>
<reference evidence="9" key="1">
    <citation type="submission" date="2022-01" db="EMBL/GenBank/DDBJ databases">
        <authorList>
            <person name="King R."/>
        </authorList>
    </citation>
    <scope>NUCLEOTIDE SEQUENCE</scope>
</reference>
<dbReference type="PANTHER" id="PTHR43053:SF4">
    <property type="entry name" value="MYOGENESIS-REGULATING GLYCOSIDASE"/>
    <property type="match status" value="1"/>
</dbReference>
<dbReference type="Proteomes" id="UP001153620">
    <property type="component" value="Chromosome 3"/>
</dbReference>
<keyword evidence="6" id="KW-0812">Transmembrane</keyword>
<evidence type="ECO:0000256" key="4">
    <source>
        <dbReference type="ARBA" id="ARBA00023295"/>
    </source>
</evidence>
<dbReference type="SUPFAM" id="SSF51445">
    <property type="entry name" value="(Trans)glycosidases"/>
    <property type="match status" value="1"/>
</dbReference>
<keyword evidence="10" id="KW-1185">Reference proteome</keyword>
<evidence type="ECO:0000313" key="9">
    <source>
        <dbReference type="EMBL" id="CAG9808939.1"/>
    </source>
</evidence>
<feature type="domain" description="Glycosyl hydrolase family 31 C-terminal" evidence="8">
    <location>
        <begin position="579"/>
        <end position="661"/>
    </location>
</feature>
<feature type="domain" description="Glycoside hydrolase family 31 TIM barrel" evidence="7">
    <location>
        <begin position="281"/>
        <end position="568"/>
    </location>
</feature>
<feature type="transmembrane region" description="Helical" evidence="6">
    <location>
        <begin position="9"/>
        <end position="31"/>
    </location>
</feature>
<dbReference type="Gene3D" id="2.60.40.1180">
    <property type="entry name" value="Golgi alpha-mannosidase II"/>
    <property type="match status" value="1"/>
</dbReference>
<dbReference type="SUPFAM" id="SSF51011">
    <property type="entry name" value="Glycosyl hydrolase domain"/>
    <property type="match status" value="1"/>
</dbReference>
<organism evidence="9 10">
    <name type="scientific">Chironomus riparius</name>
    <dbReference type="NCBI Taxonomy" id="315576"/>
    <lineage>
        <taxon>Eukaryota</taxon>
        <taxon>Metazoa</taxon>
        <taxon>Ecdysozoa</taxon>
        <taxon>Arthropoda</taxon>
        <taxon>Hexapoda</taxon>
        <taxon>Insecta</taxon>
        <taxon>Pterygota</taxon>
        <taxon>Neoptera</taxon>
        <taxon>Endopterygota</taxon>
        <taxon>Diptera</taxon>
        <taxon>Nematocera</taxon>
        <taxon>Chironomoidea</taxon>
        <taxon>Chironomidae</taxon>
        <taxon>Chironominae</taxon>
        <taxon>Chironomus</taxon>
    </lineage>
</organism>
<evidence type="ECO:0000256" key="5">
    <source>
        <dbReference type="RuleBase" id="RU361185"/>
    </source>
</evidence>
<dbReference type="InterPro" id="IPR017853">
    <property type="entry name" value="GH"/>
</dbReference>
<evidence type="ECO:0000256" key="2">
    <source>
        <dbReference type="ARBA" id="ARBA00022729"/>
    </source>
</evidence>
<evidence type="ECO:0000259" key="7">
    <source>
        <dbReference type="Pfam" id="PF01055"/>
    </source>
</evidence>
<gene>
    <name evidence="9" type="ORF">CHIRRI_LOCUS11773</name>
</gene>
<dbReference type="AlphaFoldDB" id="A0A9N9S0I3"/>
<dbReference type="EMBL" id="OU895879">
    <property type="protein sequence ID" value="CAG9808939.1"/>
    <property type="molecule type" value="Genomic_DNA"/>
</dbReference>
<dbReference type="InterPro" id="IPR050985">
    <property type="entry name" value="Alpha-glycosidase_related"/>
</dbReference>
<protein>
    <submittedName>
        <fullName evidence="9">Uncharacterized protein</fullName>
    </submittedName>
</protein>
<dbReference type="CDD" id="cd06592">
    <property type="entry name" value="GH31_NET37"/>
    <property type="match status" value="1"/>
</dbReference>
<evidence type="ECO:0000256" key="3">
    <source>
        <dbReference type="ARBA" id="ARBA00022801"/>
    </source>
</evidence>
<comment type="similarity">
    <text evidence="1 5">Belongs to the glycosyl hydrolase 31 family.</text>
</comment>
<evidence type="ECO:0000256" key="6">
    <source>
        <dbReference type="SAM" id="Phobius"/>
    </source>
</evidence>
<dbReference type="Gene3D" id="3.20.20.80">
    <property type="entry name" value="Glycosidases"/>
    <property type="match status" value="1"/>
</dbReference>
<dbReference type="Pfam" id="PF01055">
    <property type="entry name" value="Glyco_hydro_31_2nd"/>
    <property type="match status" value="1"/>
</dbReference>
<proteinExistence type="inferred from homology"/>
<dbReference type="InterPro" id="IPR013780">
    <property type="entry name" value="Glyco_hydro_b"/>
</dbReference>
<dbReference type="Pfam" id="PF21365">
    <property type="entry name" value="Glyco_hydro_31_3rd"/>
    <property type="match status" value="1"/>
</dbReference>
<dbReference type="InterPro" id="IPR048395">
    <property type="entry name" value="Glyco_hydro_31_C"/>
</dbReference>
<dbReference type="OrthoDB" id="10070917at2759"/>
<reference evidence="9" key="2">
    <citation type="submission" date="2022-10" db="EMBL/GenBank/DDBJ databases">
        <authorList>
            <consortium name="ENA_rothamsted_submissions"/>
            <consortium name="culmorum"/>
            <person name="King R."/>
        </authorList>
    </citation>
    <scope>NUCLEOTIDE SEQUENCE</scope>
</reference>
<sequence length="668" mass="77466">MQIDPASKGFLAVFITVIVGTIAFFIASIFLDFGSNLVVQEIKFENSNFHVDIKRLESDKRYVIQVFNDKEAIAQEIYFGNDFGDKTVQVEAIDNGYKIFTTSSNEMFLTIDKDEKNFASLKVKRRVESKEKVLKDCLPLSNDEKVNWYGGPEQKNQKYPIQHFRFTDYAYITKELDSAGIMERYWFSSRKFFILIDYETPLFIDQNEHQICFTAKKELPYYTHNNVYEFNYKIGVSTSMKELHVSVINKYLGKPKGGMPDERLIRYPIWNTWVEFGREINESTVEVFAQTIVDHGYTHSLIDIDDFWEDCYGSGIVNTTNFGNLKALTSKLKSQGFIVGMWTHPFINKNCQPYYDEAVANNFLVKSHNGSTETSWWNSGTNEAAHFDFANPAALSFYRRRLEAIQRDFGIDVFKFDAGETSWYPTDPKFERDLDISPSQITRAFVEMAADFGNKLEIRVGWGTQNLHVLVRMLDFDSRWTADNGLKSLIPTLFQFNFNGYVFVLPDMIGGNQYGADVITKELFIRWLQASTFMPSLQFSHAPWHFHEDTIAITKKFIKLHADHADYILERFQLAIDKGEPVNVPVWWIDEDDYDAQTIDDQYLLGDKILVAPVIMDNATSRRIYIPSGKWQDGNSVTVYEGKMWIEDYPAPLDTLPYFIRIEEDEKQ</sequence>
<keyword evidence="3 5" id="KW-0378">Hydrolase</keyword>